<dbReference type="SUPFAM" id="SSF50199">
    <property type="entry name" value="Staphylococcal nuclease"/>
    <property type="match status" value="1"/>
</dbReference>
<name>A0A061EK02_THECC</name>
<reference evidence="6 7" key="1">
    <citation type="journal article" date="2013" name="Genome Biol.">
        <title>The genome sequence of the most widely cultivated cacao type and its use to identify candidate genes regulating pod color.</title>
        <authorList>
            <person name="Motamayor J.C."/>
            <person name="Mockaitis K."/>
            <person name="Schmutz J."/>
            <person name="Haiminen N."/>
            <person name="Iii D.L."/>
            <person name="Cornejo O."/>
            <person name="Findley S.D."/>
            <person name="Zheng P."/>
            <person name="Utro F."/>
            <person name="Royaert S."/>
            <person name="Saski C."/>
            <person name="Jenkins J."/>
            <person name="Podicheti R."/>
            <person name="Zhao M."/>
            <person name="Scheffler B.E."/>
            <person name="Stack J.C."/>
            <person name="Feltus F.A."/>
            <person name="Mustiga G.M."/>
            <person name="Amores F."/>
            <person name="Phillips W."/>
            <person name="Marelli J.P."/>
            <person name="May G.D."/>
            <person name="Shapiro H."/>
            <person name="Ma J."/>
            <person name="Bustamante C.D."/>
            <person name="Schnell R.J."/>
            <person name="Main D."/>
            <person name="Gilbert D."/>
            <person name="Parida L."/>
            <person name="Kuhn D.N."/>
        </authorList>
    </citation>
    <scope>NUCLEOTIDE SEQUENCE [LARGE SCALE GENOMIC DNA]</scope>
    <source>
        <strain evidence="7">cv. Matina 1-6</strain>
    </source>
</reference>
<dbReference type="SMART" id="SM00318">
    <property type="entry name" value="SNc"/>
    <property type="match status" value="1"/>
</dbReference>
<accession>A0A061EK02</accession>
<dbReference type="eggNOG" id="ENOG502QT2R">
    <property type="taxonomic scope" value="Eukaryota"/>
</dbReference>
<dbReference type="GO" id="GO:0003676">
    <property type="term" value="F:nucleic acid binding"/>
    <property type="evidence" value="ECO:0007669"/>
    <property type="project" value="InterPro"/>
</dbReference>
<sequence>MGDAEWLLFKFGVDNRFFTDFILSLLSFVTMKTTYQEKTSERVTVKGSESSGGQDSIGNDTEENSGGKIDKLDIIMEKIEPIESGPAQSPLHWNHAAGVFHLALREVTEPIESVLLLCEQTIVKAQTLAQKAGVKYSVPRLPQSAGVPTLPEGVLFKMHTLPVCTSSIPDGDGINVYVNAFDLLESSMVPEDVFLTAVEISKARARKNFGKANELRQKLSEVGYHLINHENKKILARKYRLRLRGIDAPENDMPYGKEAKEELIKLVCGKQLTVLVYDMDRYGRFVADVYCHDTFVQEVMLKKGLAWHYAAYDDRPEFAVWENEARAKRIGLWASPNPKKPWDWRKDRREGK</sequence>
<evidence type="ECO:0000256" key="4">
    <source>
        <dbReference type="SAM" id="MobiDB-lite"/>
    </source>
</evidence>
<feature type="domain" description="TNase-like" evidence="5">
    <location>
        <begin position="168"/>
        <end position="335"/>
    </location>
</feature>
<dbReference type="InParanoid" id="A0A061EK02"/>
<dbReference type="GO" id="GO:0004519">
    <property type="term" value="F:endonuclease activity"/>
    <property type="evidence" value="ECO:0007669"/>
    <property type="project" value="UniProtKB-KW"/>
</dbReference>
<evidence type="ECO:0000313" key="6">
    <source>
        <dbReference type="EMBL" id="EOY04702.1"/>
    </source>
</evidence>
<dbReference type="InterPro" id="IPR016071">
    <property type="entry name" value="Staphylococal_nuclease_OB-fold"/>
</dbReference>
<evidence type="ECO:0000259" key="5">
    <source>
        <dbReference type="PROSITE" id="PS50830"/>
    </source>
</evidence>
<gene>
    <name evidence="6" type="ORF">TCM_019891</name>
</gene>
<dbReference type="InterPro" id="IPR002071">
    <property type="entry name" value="Thermonucl_AS"/>
</dbReference>
<dbReference type="PANTHER" id="PTHR12302">
    <property type="entry name" value="EBNA2 BINDING PROTEIN P100"/>
    <property type="match status" value="1"/>
</dbReference>
<evidence type="ECO:0000256" key="1">
    <source>
        <dbReference type="ARBA" id="ARBA00022722"/>
    </source>
</evidence>
<dbReference type="Gramene" id="EOY04702">
    <property type="protein sequence ID" value="EOY04702"/>
    <property type="gene ID" value="TCM_019891"/>
</dbReference>
<proteinExistence type="predicted"/>
<dbReference type="GO" id="GO:0016787">
    <property type="term" value="F:hydrolase activity"/>
    <property type="evidence" value="ECO:0007669"/>
    <property type="project" value="UniProtKB-KW"/>
</dbReference>
<feature type="compositionally biased region" description="Polar residues" evidence="4">
    <location>
        <begin position="47"/>
        <end position="59"/>
    </location>
</feature>
<dbReference type="PROSITE" id="PS50830">
    <property type="entry name" value="TNASE_3"/>
    <property type="match status" value="1"/>
</dbReference>
<dbReference type="Proteomes" id="UP000026915">
    <property type="component" value="Chromosome 4"/>
</dbReference>
<organism evidence="6 7">
    <name type="scientific">Theobroma cacao</name>
    <name type="common">Cacao</name>
    <name type="synonym">Cocoa</name>
    <dbReference type="NCBI Taxonomy" id="3641"/>
    <lineage>
        <taxon>Eukaryota</taxon>
        <taxon>Viridiplantae</taxon>
        <taxon>Streptophyta</taxon>
        <taxon>Embryophyta</taxon>
        <taxon>Tracheophyta</taxon>
        <taxon>Spermatophyta</taxon>
        <taxon>Magnoliopsida</taxon>
        <taxon>eudicotyledons</taxon>
        <taxon>Gunneridae</taxon>
        <taxon>Pentapetalae</taxon>
        <taxon>rosids</taxon>
        <taxon>malvids</taxon>
        <taxon>Malvales</taxon>
        <taxon>Malvaceae</taxon>
        <taxon>Byttnerioideae</taxon>
        <taxon>Theobroma</taxon>
    </lineage>
</organism>
<keyword evidence="3" id="KW-0378">Hydrolase</keyword>
<protein>
    <submittedName>
        <fullName evidence="6">Ca-2+ dependent nuclease, putative</fullName>
    </submittedName>
</protein>
<keyword evidence="2" id="KW-0255">Endonuclease</keyword>
<evidence type="ECO:0000256" key="3">
    <source>
        <dbReference type="ARBA" id="ARBA00022801"/>
    </source>
</evidence>
<keyword evidence="7" id="KW-1185">Reference proteome</keyword>
<keyword evidence="1" id="KW-0540">Nuclease</keyword>
<dbReference type="HOGENOM" id="CLU_788481_0_0_1"/>
<evidence type="ECO:0000256" key="2">
    <source>
        <dbReference type="ARBA" id="ARBA00022759"/>
    </source>
</evidence>
<feature type="region of interest" description="Disordered" evidence="4">
    <location>
        <begin position="42"/>
        <end position="67"/>
    </location>
</feature>
<dbReference type="EMBL" id="CM001882">
    <property type="protein sequence ID" value="EOY04702.1"/>
    <property type="molecule type" value="Genomic_DNA"/>
</dbReference>
<dbReference type="PANTHER" id="PTHR12302:SF3">
    <property type="entry name" value="SERINE_THREONINE-PROTEIN KINASE 31"/>
    <property type="match status" value="1"/>
</dbReference>
<dbReference type="PROSITE" id="PS01284">
    <property type="entry name" value="TNASE_2"/>
    <property type="match status" value="1"/>
</dbReference>
<dbReference type="AlphaFoldDB" id="A0A061EK02"/>
<dbReference type="InterPro" id="IPR035437">
    <property type="entry name" value="SNase_OB-fold_sf"/>
</dbReference>
<evidence type="ECO:0000313" key="7">
    <source>
        <dbReference type="Proteomes" id="UP000026915"/>
    </source>
</evidence>
<dbReference type="Gene3D" id="2.40.50.90">
    <property type="match status" value="1"/>
</dbReference>
<dbReference type="Pfam" id="PF00565">
    <property type="entry name" value="SNase"/>
    <property type="match status" value="1"/>
</dbReference>